<evidence type="ECO:0000256" key="5">
    <source>
        <dbReference type="ARBA" id="ARBA00023251"/>
    </source>
</evidence>
<evidence type="ECO:0000313" key="8">
    <source>
        <dbReference type="EMBL" id="HIR71365.1"/>
    </source>
</evidence>
<dbReference type="EMBL" id="DVHM01000145">
    <property type="protein sequence ID" value="HIR71365.1"/>
    <property type="molecule type" value="Genomic_DNA"/>
</dbReference>
<feature type="compositionally biased region" description="Basic and acidic residues" evidence="6">
    <location>
        <begin position="915"/>
        <end position="931"/>
    </location>
</feature>
<organism evidence="8 9">
    <name type="scientific">Candidatus Pullilachnospira gallistercoris</name>
    <dbReference type="NCBI Taxonomy" id="2840911"/>
    <lineage>
        <taxon>Bacteria</taxon>
        <taxon>Bacillati</taxon>
        <taxon>Bacillota</taxon>
        <taxon>Clostridia</taxon>
        <taxon>Lachnospirales</taxon>
        <taxon>Lachnospiraceae</taxon>
        <taxon>Lachnospiraceae incertae sedis</taxon>
        <taxon>Candidatus Pullilachnospira</taxon>
    </lineage>
</organism>
<evidence type="ECO:0000256" key="6">
    <source>
        <dbReference type="SAM" id="MobiDB-lite"/>
    </source>
</evidence>
<dbReference type="CDD" id="cd10912">
    <property type="entry name" value="PIN_YacP-like"/>
    <property type="match status" value="1"/>
</dbReference>
<evidence type="ECO:0000256" key="4">
    <source>
        <dbReference type="ARBA" id="ARBA00023134"/>
    </source>
</evidence>
<comment type="caution">
    <text evidence="8">The sequence shown here is derived from an EMBL/GenBank/DDBJ whole genome shotgun (WGS) entry which is preliminary data.</text>
</comment>
<dbReference type="Gene3D" id="3.30.70.240">
    <property type="match status" value="1"/>
</dbReference>
<keyword evidence="5" id="KW-0046">Antibiotic resistance</keyword>
<dbReference type="Pfam" id="PF00679">
    <property type="entry name" value="EFG_C"/>
    <property type="match status" value="1"/>
</dbReference>
<dbReference type="Pfam" id="PF00009">
    <property type="entry name" value="GTP_EFTU"/>
    <property type="match status" value="1"/>
</dbReference>
<protein>
    <submittedName>
        <fullName evidence="8">TetM/TetW/TetO/TetS family tetracycline resistance ribosomal protection protein</fullName>
    </submittedName>
</protein>
<keyword evidence="3" id="KW-0648">Protein biosynthesis</keyword>
<name>A0A9D1EAH2_9FIRM</name>
<dbReference type="InterPro" id="IPR041095">
    <property type="entry name" value="EFG_II"/>
</dbReference>
<dbReference type="InterPro" id="IPR014721">
    <property type="entry name" value="Ribsml_uS5_D2-typ_fold_subgr"/>
</dbReference>
<dbReference type="InterPro" id="IPR005225">
    <property type="entry name" value="Small_GTP-bd"/>
</dbReference>
<dbReference type="Pfam" id="PF05991">
    <property type="entry name" value="NYN_YacP"/>
    <property type="match status" value="1"/>
</dbReference>
<dbReference type="InterPro" id="IPR035650">
    <property type="entry name" value="Tet_C"/>
</dbReference>
<dbReference type="SUPFAM" id="SSF52540">
    <property type="entry name" value="P-loop containing nucleoside triphosphate hydrolases"/>
    <property type="match status" value="1"/>
</dbReference>
<dbReference type="Pfam" id="PF14492">
    <property type="entry name" value="EFG_III"/>
    <property type="match status" value="1"/>
</dbReference>
<dbReference type="GO" id="GO:0003924">
    <property type="term" value="F:GTPase activity"/>
    <property type="evidence" value="ECO:0007669"/>
    <property type="project" value="InterPro"/>
</dbReference>
<proteinExistence type="predicted"/>
<reference evidence="8" key="2">
    <citation type="journal article" date="2021" name="PeerJ">
        <title>Extensive microbial diversity within the chicken gut microbiome revealed by metagenomics and culture.</title>
        <authorList>
            <person name="Gilroy R."/>
            <person name="Ravi A."/>
            <person name="Getino M."/>
            <person name="Pursley I."/>
            <person name="Horton D.L."/>
            <person name="Alikhan N.F."/>
            <person name="Baker D."/>
            <person name="Gharbi K."/>
            <person name="Hall N."/>
            <person name="Watson M."/>
            <person name="Adriaenssens E.M."/>
            <person name="Foster-Nyarko E."/>
            <person name="Jarju S."/>
            <person name="Secka A."/>
            <person name="Antonio M."/>
            <person name="Oren A."/>
            <person name="Chaudhuri R.R."/>
            <person name="La Ragione R."/>
            <person name="Hildebrand F."/>
            <person name="Pallen M.J."/>
        </authorList>
    </citation>
    <scope>NUCLEOTIDE SEQUENCE</scope>
    <source>
        <strain evidence="8">ChiSjej5B23-6657</strain>
    </source>
</reference>
<dbReference type="InterPro" id="IPR000795">
    <property type="entry name" value="T_Tr_GTP-bd_dom"/>
</dbReference>
<dbReference type="SUPFAM" id="SSF54980">
    <property type="entry name" value="EF-G C-terminal domain-like"/>
    <property type="match status" value="2"/>
</dbReference>
<dbReference type="InterPro" id="IPR000640">
    <property type="entry name" value="EFG_V-like"/>
</dbReference>
<evidence type="ECO:0000313" key="9">
    <source>
        <dbReference type="Proteomes" id="UP000823912"/>
    </source>
</evidence>
<dbReference type="PANTHER" id="PTHR43261">
    <property type="entry name" value="TRANSLATION ELONGATION FACTOR G-RELATED"/>
    <property type="match status" value="1"/>
</dbReference>
<dbReference type="Pfam" id="PF03764">
    <property type="entry name" value="EFG_IV"/>
    <property type="match status" value="1"/>
</dbReference>
<dbReference type="Gene3D" id="3.30.70.870">
    <property type="entry name" value="Elongation Factor G (Translational Gtpase), domain 3"/>
    <property type="match status" value="1"/>
</dbReference>
<dbReference type="Gene3D" id="2.40.30.10">
    <property type="entry name" value="Translation factors"/>
    <property type="match status" value="1"/>
</dbReference>
<dbReference type="PANTHER" id="PTHR43261:SF1">
    <property type="entry name" value="RIBOSOME-RELEASING FACTOR 2, MITOCHONDRIAL"/>
    <property type="match status" value="1"/>
</dbReference>
<dbReference type="GO" id="GO:0006412">
    <property type="term" value="P:translation"/>
    <property type="evidence" value="ECO:0007669"/>
    <property type="project" value="UniProtKB-KW"/>
</dbReference>
<keyword evidence="4" id="KW-0342">GTP-binding</keyword>
<dbReference type="InterPro" id="IPR009000">
    <property type="entry name" value="Transl_B-barrel_sf"/>
</dbReference>
<dbReference type="Proteomes" id="UP000823912">
    <property type="component" value="Unassembled WGS sequence"/>
</dbReference>
<dbReference type="Gene3D" id="3.30.230.10">
    <property type="match status" value="1"/>
</dbReference>
<reference evidence="8" key="1">
    <citation type="submission" date="2020-10" db="EMBL/GenBank/DDBJ databases">
        <authorList>
            <person name="Gilroy R."/>
        </authorList>
    </citation>
    <scope>NUCLEOTIDE SEQUENCE</scope>
    <source>
        <strain evidence="8">ChiSjej5B23-6657</strain>
    </source>
</reference>
<feature type="region of interest" description="Disordered" evidence="6">
    <location>
        <begin position="911"/>
        <end position="931"/>
    </location>
</feature>
<feature type="domain" description="Tr-type G" evidence="7">
    <location>
        <begin position="10"/>
        <end position="242"/>
    </location>
</feature>
<dbReference type="InterPro" id="IPR035647">
    <property type="entry name" value="EFG_III/V"/>
</dbReference>
<dbReference type="InterPro" id="IPR053905">
    <property type="entry name" value="EF-G-like_DII"/>
</dbReference>
<dbReference type="Gene3D" id="3.40.50.300">
    <property type="entry name" value="P-loop containing nucleotide triphosphate hydrolases"/>
    <property type="match status" value="1"/>
</dbReference>
<evidence type="ECO:0000256" key="1">
    <source>
        <dbReference type="ARBA" id="ARBA00003987"/>
    </source>
</evidence>
<dbReference type="PRINTS" id="PR00315">
    <property type="entry name" value="ELONGATNFCT"/>
</dbReference>
<gene>
    <name evidence="8" type="ORF">IAA55_08795</name>
</gene>
<evidence type="ECO:0000256" key="2">
    <source>
        <dbReference type="ARBA" id="ARBA00022741"/>
    </source>
</evidence>
<dbReference type="SUPFAM" id="SSF54211">
    <property type="entry name" value="Ribosomal protein S5 domain 2-like"/>
    <property type="match status" value="1"/>
</dbReference>
<dbReference type="InterPro" id="IPR020568">
    <property type="entry name" value="Ribosomal_Su5_D2-typ_SF"/>
</dbReference>
<dbReference type="PRINTS" id="PR01037">
    <property type="entry name" value="TCRTETOQM"/>
</dbReference>
<evidence type="ECO:0000256" key="3">
    <source>
        <dbReference type="ARBA" id="ARBA00022917"/>
    </source>
</evidence>
<dbReference type="GO" id="GO:0046677">
    <property type="term" value="P:response to antibiotic"/>
    <property type="evidence" value="ECO:0007669"/>
    <property type="project" value="UniProtKB-KW"/>
</dbReference>
<dbReference type="InterPro" id="IPR010298">
    <property type="entry name" value="YacP-like"/>
</dbReference>
<evidence type="ECO:0000259" key="7">
    <source>
        <dbReference type="PROSITE" id="PS51722"/>
    </source>
</evidence>
<dbReference type="GO" id="GO:0032790">
    <property type="term" value="P:ribosome disassembly"/>
    <property type="evidence" value="ECO:0007669"/>
    <property type="project" value="TreeGrafter"/>
</dbReference>
<accession>A0A9D1EAH2</accession>
<dbReference type="SMART" id="SM00889">
    <property type="entry name" value="EFG_IV"/>
    <property type="match status" value="1"/>
</dbReference>
<dbReference type="Pfam" id="PF22042">
    <property type="entry name" value="EF-G_D2"/>
    <property type="match status" value="1"/>
</dbReference>
<dbReference type="GO" id="GO:0005525">
    <property type="term" value="F:GTP binding"/>
    <property type="evidence" value="ECO:0007669"/>
    <property type="project" value="UniProtKB-KW"/>
</dbReference>
<dbReference type="NCBIfam" id="TIGR00231">
    <property type="entry name" value="small_GTP"/>
    <property type="match status" value="1"/>
</dbReference>
<dbReference type="SUPFAM" id="SSF50447">
    <property type="entry name" value="Translation proteins"/>
    <property type="match status" value="1"/>
</dbReference>
<dbReference type="InterPro" id="IPR031157">
    <property type="entry name" value="G_TR_CS"/>
</dbReference>
<dbReference type="SMART" id="SM00838">
    <property type="entry name" value="EFG_C"/>
    <property type="match status" value="1"/>
</dbReference>
<dbReference type="InterPro" id="IPR027417">
    <property type="entry name" value="P-loop_NTPase"/>
</dbReference>
<sequence length="931" mass="104032">MGTQSAQPSEKHICAGLLAHVDAGKTTLSESMLYLAGAVRRMGRVDHGDTFLDTDDMERERGITIFSKQARLRWKNTELTLLDTPGHVDFSAEMERALWALDCAVLVISGTEGVQGHTRTLWKLLEQQDIPCILFVNKMDISSRGEEELMEELRRELSENCVDMTGWQRAGLTEGEKDALAMCDEELMEEYLKTGDFAVETLRKAVGGRKVFPCVFGSALKNTGVEELLDVLCALTGQKEPLPDFAGRVYKIGRDSQGNRLTYLKLTGGSLRVKDEVSYETPQGKFTEKVNQIRQYSGERYDTMEEVHAGEICAVTGLGATMPGMALGSEPSPGSFVMESVLTCQVIPPRDCAPHTLLEDLRLLEEEDPALQVRWSSERQEIYVNLMGEVQTQVLQRQIKERFGLVVTFGPGSILYRETIASTVEGVGHFEPLRHYAEAHVLLEPLPAGSGVEVALDCPTDMLDVNWQRQIYGWLSGTEHIGVLTGSPVTDLRLTLVAGRAHPKHTEGGDFRQAALRAVRQGLMKAKSVLLEPWQSFVLEVPQECVGRAMTDISRMEGEVAPPEIAGEKARLRGKVPAACVGDYAKEVAGYTGGKGRFSLELAGYFPCHNAGEVIEVIGYDSEGDTGHPAGSVFCSHGAGYVVPWYEVEEKMHVPLTGRSDRQGEISGEELSEQEMIAWARERAREQRGGSRRGYDGYGGLESDLEEIFVREFGEIRRRLPSQEKRTVTFEKRQRVEEAREAYRREHGTAGQKQRKRRQYLLVDGYNVIYAWQDLADLARENLEAARGKLTDILCNYQGYLGCELILVFDAYRVKGNPGEVQRYHNIYVVYTKEAETADAYIERTTHEIARECDVTVATSDGLEQMIVAGAGARRLSSRELRQEIERVEREALERYREANERRTVSAGETIGSRMPEKGIDLTRDSLDNEM</sequence>
<dbReference type="InterPro" id="IPR005517">
    <property type="entry name" value="Transl_elong_EFG/EF2_IV"/>
</dbReference>
<dbReference type="AlphaFoldDB" id="A0A9D1EAH2"/>
<dbReference type="CDD" id="cd03711">
    <property type="entry name" value="Tet_C"/>
    <property type="match status" value="1"/>
</dbReference>
<dbReference type="PROSITE" id="PS00301">
    <property type="entry name" value="G_TR_1"/>
    <property type="match status" value="1"/>
</dbReference>
<comment type="function">
    <text evidence="1">Abolishes the inhibitory effect of tetracyclin on protein synthesis by a non-covalent modification of the ribosomes.</text>
</comment>
<keyword evidence="2" id="KW-0547">Nucleotide-binding</keyword>
<dbReference type="PROSITE" id="PS51722">
    <property type="entry name" value="G_TR_2"/>
    <property type="match status" value="1"/>
</dbReference>